<organism evidence="1 2">
    <name type="scientific">Ilyodon furcidens</name>
    <name type="common">goldbreast splitfin</name>
    <dbReference type="NCBI Taxonomy" id="33524"/>
    <lineage>
        <taxon>Eukaryota</taxon>
        <taxon>Metazoa</taxon>
        <taxon>Chordata</taxon>
        <taxon>Craniata</taxon>
        <taxon>Vertebrata</taxon>
        <taxon>Euteleostomi</taxon>
        <taxon>Actinopterygii</taxon>
        <taxon>Neopterygii</taxon>
        <taxon>Teleostei</taxon>
        <taxon>Neoteleostei</taxon>
        <taxon>Acanthomorphata</taxon>
        <taxon>Ovalentaria</taxon>
        <taxon>Atherinomorphae</taxon>
        <taxon>Cyprinodontiformes</taxon>
        <taxon>Goodeidae</taxon>
        <taxon>Ilyodon</taxon>
    </lineage>
</organism>
<dbReference type="EMBL" id="JAHRIQ010081250">
    <property type="protein sequence ID" value="MEQ2246808.1"/>
    <property type="molecule type" value="Genomic_DNA"/>
</dbReference>
<evidence type="ECO:0000313" key="2">
    <source>
        <dbReference type="Proteomes" id="UP001482620"/>
    </source>
</evidence>
<reference evidence="1 2" key="1">
    <citation type="submission" date="2021-06" db="EMBL/GenBank/DDBJ databases">
        <authorList>
            <person name="Palmer J.M."/>
        </authorList>
    </citation>
    <scope>NUCLEOTIDE SEQUENCE [LARGE SCALE GENOMIC DNA]</scope>
    <source>
        <strain evidence="2">if_2019</strain>
        <tissue evidence="1">Muscle</tissue>
    </source>
</reference>
<gene>
    <name evidence="1" type="ORF">ILYODFUR_003050</name>
</gene>
<dbReference type="Proteomes" id="UP001482620">
    <property type="component" value="Unassembled WGS sequence"/>
</dbReference>
<evidence type="ECO:0000313" key="1">
    <source>
        <dbReference type="EMBL" id="MEQ2246808.1"/>
    </source>
</evidence>
<accession>A0ABV0URL4</accession>
<comment type="caution">
    <text evidence="1">The sequence shown here is derived from an EMBL/GenBank/DDBJ whole genome shotgun (WGS) entry which is preliminary data.</text>
</comment>
<name>A0ABV0URL4_9TELE</name>
<keyword evidence="2" id="KW-1185">Reference proteome</keyword>
<sequence length="99" mass="11147">MLSVCLPPPIGFCIKAKKINSVSSDQKIFCHVSPNWLIVNCKQDVLCFFQKWFTSYSYIKARCVECNIKSCPGSRFSHLSCGSLQLLQIYPGTLGCFDD</sequence>
<proteinExistence type="predicted"/>
<protein>
    <submittedName>
        <fullName evidence="1">Uncharacterized protein</fullName>
    </submittedName>
</protein>